<evidence type="ECO:0000256" key="5">
    <source>
        <dbReference type="SAM" id="MobiDB-lite"/>
    </source>
</evidence>
<sequence>MRPPARIAKTSHDRAAGAGRGQSDPITGFPTFMLVKAAFAALRQVFSPPLRAILWKSLGLTVGLLVVVWAGLTRAINWFLSNHHLSVEYPFLDTLAVFFAGAGLFVGLAYVMPAISILVAGFFLDDAAAIVERTDFPGDPPGVALPLAQAMLYAVRFAGLALLVNLVALILFFVPGVNLVAFFGANAYLLSREYFELAAGRFRPLDEAGAMRRHFGLTTLSAGALLAGLMVVPVLNLLTPLFGIALMVHVHKGLSRKTPLAPPETSARLR</sequence>
<evidence type="ECO:0000256" key="3">
    <source>
        <dbReference type="ARBA" id="ARBA00022989"/>
    </source>
</evidence>
<organism evidence="7 8">
    <name type="scientific">Methylobacterium gossipiicola</name>
    <dbReference type="NCBI Taxonomy" id="582675"/>
    <lineage>
        <taxon>Bacteria</taxon>
        <taxon>Pseudomonadati</taxon>
        <taxon>Pseudomonadota</taxon>
        <taxon>Alphaproteobacteria</taxon>
        <taxon>Hyphomicrobiales</taxon>
        <taxon>Methylobacteriaceae</taxon>
        <taxon>Methylobacterium</taxon>
    </lineage>
</organism>
<dbReference type="Proteomes" id="UP000199229">
    <property type="component" value="Unassembled WGS sequence"/>
</dbReference>
<dbReference type="NCBIfam" id="NF009407">
    <property type="entry name" value="PRK12768.1"/>
    <property type="match status" value="1"/>
</dbReference>
<keyword evidence="3 6" id="KW-1133">Transmembrane helix</keyword>
<dbReference type="AlphaFoldDB" id="A0A1I2U9D5"/>
<evidence type="ECO:0000256" key="6">
    <source>
        <dbReference type="SAM" id="Phobius"/>
    </source>
</evidence>
<dbReference type="Pfam" id="PF07264">
    <property type="entry name" value="EI24"/>
    <property type="match status" value="1"/>
</dbReference>
<proteinExistence type="predicted"/>
<feature type="transmembrane region" description="Helical" evidence="6">
    <location>
        <begin position="53"/>
        <end position="76"/>
    </location>
</feature>
<name>A0A1I2U9D5_9HYPH</name>
<evidence type="ECO:0000256" key="2">
    <source>
        <dbReference type="ARBA" id="ARBA00022692"/>
    </source>
</evidence>
<feature type="region of interest" description="Disordered" evidence="5">
    <location>
        <begin position="1"/>
        <end position="22"/>
    </location>
</feature>
<dbReference type="EMBL" id="FOPM01000009">
    <property type="protein sequence ID" value="SFG73732.1"/>
    <property type="molecule type" value="Genomic_DNA"/>
</dbReference>
<dbReference type="STRING" id="582675.SAMN05192565_109104"/>
<evidence type="ECO:0000256" key="4">
    <source>
        <dbReference type="ARBA" id="ARBA00023136"/>
    </source>
</evidence>
<dbReference type="InterPro" id="IPR059112">
    <property type="entry name" value="CysZ/EI24"/>
</dbReference>
<feature type="transmembrane region" description="Helical" evidence="6">
    <location>
        <begin position="160"/>
        <end position="185"/>
    </location>
</feature>
<evidence type="ECO:0000313" key="8">
    <source>
        <dbReference type="Proteomes" id="UP000199229"/>
    </source>
</evidence>
<evidence type="ECO:0000256" key="1">
    <source>
        <dbReference type="ARBA" id="ARBA00004141"/>
    </source>
</evidence>
<accession>A0A1I2U9D5</accession>
<feature type="transmembrane region" description="Helical" evidence="6">
    <location>
        <begin position="224"/>
        <end position="248"/>
    </location>
</feature>
<feature type="transmembrane region" description="Helical" evidence="6">
    <location>
        <begin position="96"/>
        <end position="124"/>
    </location>
</feature>
<protein>
    <submittedName>
        <fullName evidence="7">CysZ protein</fullName>
    </submittedName>
</protein>
<reference evidence="8" key="1">
    <citation type="submission" date="2016-10" db="EMBL/GenBank/DDBJ databases">
        <authorList>
            <person name="Varghese N."/>
            <person name="Submissions S."/>
        </authorList>
    </citation>
    <scope>NUCLEOTIDE SEQUENCE [LARGE SCALE GENOMIC DNA]</scope>
    <source>
        <strain evidence="8">Gh-105</strain>
    </source>
</reference>
<comment type="subcellular location">
    <subcellularLocation>
        <location evidence="1">Membrane</location>
        <topology evidence="1">Multi-pass membrane protein</topology>
    </subcellularLocation>
</comment>
<evidence type="ECO:0000313" key="7">
    <source>
        <dbReference type="EMBL" id="SFG73732.1"/>
    </source>
</evidence>
<keyword evidence="8" id="KW-1185">Reference proteome</keyword>
<keyword evidence="2 6" id="KW-0812">Transmembrane</keyword>
<keyword evidence="4 6" id="KW-0472">Membrane</keyword>
<gene>
    <name evidence="7" type="ORF">SAMN05192565_109104</name>
</gene>